<gene>
    <name evidence="3" type="ORF">GCM10007901_16800</name>
</gene>
<dbReference type="InterPro" id="IPR047610">
    <property type="entry name" value="ImuA_translesion"/>
</dbReference>
<keyword evidence="4" id="KW-1185">Reference proteome</keyword>
<dbReference type="PANTHER" id="PTHR35369:SF3">
    <property type="entry name" value="TRANSLESION DNA SYNTHESIS-ASSOCIATED PROTEIN IMUA"/>
    <property type="match status" value="1"/>
</dbReference>
<dbReference type="InterPro" id="IPR027417">
    <property type="entry name" value="P-loop_NTPase"/>
</dbReference>
<reference evidence="4" key="1">
    <citation type="journal article" date="2019" name="Int. J. Syst. Evol. Microbiol.">
        <title>The Global Catalogue of Microorganisms (GCM) 10K type strain sequencing project: providing services to taxonomists for standard genome sequencing and annotation.</title>
        <authorList>
            <consortium name="The Broad Institute Genomics Platform"/>
            <consortium name="The Broad Institute Genome Sequencing Center for Infectious Disease"/>
            <person name="Wu L."/>
            <person name="Ma J."/>
        </authorList>
    </citation>
    <scope>NUCLEOTIDE SEQUENCE [LARGE SCALE GENOMIC DNA]</scope>
    <source>
        <strain evidence="4">NBRC 111980</strain>
    </source>
</reference>
<evidence type="ECO:0000313" key="4">
    <source>
        <dbReference type="Proteomes" id="UP001156670"/>
    </source>
</evidence>
<protein>
    <submittedName>
        <fullName evidence="3">CDP-6-deoxy-delta-3,4-glucoseen reductase</fullName>
    </submittedName>
</protein>
<dbReference type="PIRSF" id="PIRSF037290">
    <property type="entry name" value="UCP037290"/>
    <property type="match status" value="1"/>
</dbReference>
<dbReference type="Gene3D" id="3.40.50.300">
    <property type="entry name" value="P-loop containing nucleotide triphosphate hydrolases"/>
    <property type="match status" value="1"/>
</dbReference>
<keyword evidence="1" id="KW-0227">DNA damage</keyword>
<feature type="compositionally biased region" description="Basic residues" evidence="2">
    <location>
        <begin position="234"/>
        <end position="244"/>
    </location>
</feature>
<evidence type="ECO:0000313" key="3">
    <source>
        <dbReference type="EMBL" id="GLQ92729.1"/>
    </source>
</evidence>
<dbReference type="InterPro" id="IPR017166">
    <property type="entry name" value="UCP037290"/>
</dbReference>
<dbReference type="EMBL" id="BSOB01000010">
    <property type="protein sequence ID" value="GLQ92729.1"/>
    <property type="molecule type" value="Genomic_DNA"/>
</dbReference>
<evidence type="ECO:0000256" key="1">
    <source>
        <dbReference type="ARBA" id="ARBA00022763"/>
    </source>
</evidence>
<dbReference type="SUPFAM" id="SSF52540">
    <property type="entry name" value="P-loop containing nucleoside triphosphate hydrolases"/>
    <property type="match status" value="1"/>
</dbReference>
<evidence type="ECO:0000256" key="2">
    <source>
        <dbReference type="SAM" id="MobiDB-lite"/>
    </source>
</evidence>
<comment type="caution">
    <text evidence="3">The sequence shown here is derived from an EMBL/GenBank/DDBJ whole genome shotgun (WGS) entry which is preliminary data.</text>
</comment>
<accession>A0ABQ5XLZ8</accession>
<sequence length="244" mass="26824">MSAVVALSDLLDARQIWRGQTLSPTEGDQPTGWPMLDAVLPARGWPEASLTEILLPADGIGELQLVLPTLARLTQGHRPVVLIAPPYLPCAMGWRQQGVNLQRLEIVAAQEQHVLWAAEQCLRSGSCAAVLAWPHQADDRNLRRLQVAADTGRALAFVFRDRKHLANASPASLRLELATPPHTSIWVRKCRGGNAPSQPVPFDPSQRLSSEGWNPAAMPVVHQHRPRTPDSGPRRNHARKKQNA</sequence>
<organism evidence="3 4">
    <name type="scientific">Dyella acidisoli</name>
    <dbReference type="NCBI Taxonomy" id="1867834"/>
    <lineage>
        <taxon>Bacteria</taxon>
        <taxon>Pseudomonadati</taxon>
        <taxon>Pseudomonadota</taxon>
        <taxon>Gammaproteobacteria</taxon>
        <taxon>Lysobacterales</taxon>
        <taxon>Rhodanobacteraceae</taxon>
        <taxon>Dyella</taxon>
    </lineage>
</organism>
<proteinExistence type="predicted"/>
<feature type="region of interest" description="Disordered" evidence="2">
    <location>
        <begin position="191"/>
        <end position="244"/>
    </location>
</feature>
<name>A0ABQ5XLZ8_9GAMM</name>
<dbReference type="NCBIfam" id="NF033429">
    <property type="entry name" value="ImuA_translesion"/>
    <property type="match status" value="1"/>
</dbReference>
<dbReference type="PANTHER" id="PTHR35369">
    <property type="entry name" value="BLR3025 PROTEIN-RELATED"/>
    <property type="match status" value="1"/>
</dbReference>
<dbReference type="Proteomes" id="UP001156670">
    <property type="component" value="Unassembled WGS sequence"/>
</dbReference>
<dbReference type="InterPro" id="IPR050356">
    <property type="entry name" value="SulA_CellDiv_inhibitor"/>
</dbReference>